<dbReference type="HAMAP" id="MF_01401">
    <property type="entry name" value="MsrA"/>
    <property type="match status" value="1"/>
</dbReference>
<feature type="active site" evidence="4">
    <location>
        <position position="58"/>
    </location>
</feature>
<keyword evidence="1 4" id="KW-0560">Oxidoreductase</keyword>
<keyword evidence="7" id="KW-1185">Reference proteome</keyword>
<dbReference type="InterPro" id="IPR036509">
    <property type="entry name" value="Met_Sox_Rdtase_MsrA_sf"/>
</dbReference>
<dbReference type="SUPFAM" id="SSF55068">
    <property type="entry name" value="Peptide methionine sulfoxide reductase"/>
    <property type="match status" value="1"/>
</dbReference>
<comment type="catalytic activity">
    <reaction evidence="3 4">
        <text>[thioredoxin]-disulfide + L-methionine + H2O = L-methionine (S)-S-oxide + [thioredoxin]-dithiol</text>
        <dbReference type="Rhea" id="RHEA:19993"/>
        <dbReference type="Rhea" id="RHEA-COMP:10698"/>
        <dbReference type="Rhea" id="RHEA-COMP:10700"/>
        <dbReference type="ChEBI" id="CHEBI:15377"/>
        <dbReference type="ChEBI" id="CHEBI:29950"/>
        <dbReference type="ChEBI" id="CHEBI:50058"/>
        <dbReference type="ChEBI" id="CHEBI:57844"/>
        <dbReference type="ChEBI" id="CHEBI:58772"/>
        <dbReference type="EC" id="1.8.4.11"/>
    </reaction>
</comment>
<dbReference type="NCBIfam" id="TIGR00401">
    <property type="entry name" value="msrA"/>
    <property type="match status" value="1"/>
</dbReference>
<evidence type="ECO:0000256" key="4">
    <source>
        <dbReference type="HAMAP-Rule" id="MF_01401"/>
    </source>
</evidence>
<accession>A0ABV2N381</accession>
<reference evidence="6 7" key="1">
    <citation type="submission" date="2024-06" db="EMBL/GenBank/DDBJ databases">
        <title>Genomic Encyclopedia of Type Strains, Phase IV (KMG-IV): sequencing the most valuable type-strain genomes for metagenomic binning, comparative biology and taxonomic classification.</title>
        <authorList>
            <person name="Goeker M."/>
        </authorList>
    </citation>
    <scope>NUCLEOTIDE SEQUENCE [LARGE SCALE GENOMIC DNA]</scope>
    <source>
        <strain evidence="6 7">DSM 27865</strain>
    </source>
</reference>
<dbReference type="InterPro" id="IPR002569">
    <property type="entry name" value="Met_Sox_Rdtase_MsrA_dom"/>
</dbReference>
<sequence>MFSLSDILNKKAILPKAEEALPGRDKPIPTAQKHYVNGNPLKGPYPEGLETALFGMGCFWGAERLFWQTAGVWATAVGYAGGFTPNPTYQETCTGLTGHAEVALVVFDPKVVSYADLLKLFWENHDPTQGMRQGNDIGTTYRSVIFTFGDEQRKQALASRDAYEASLVASGRGKVTTEIAPAPEFYFAEAEHQQYLAKNPNGYCGLQGTGVSCPIPTGVSA</sequence>
<evidence type="ECO:0000313" key="6">
    <source>
        <dbReference type="EMBL" id="MET3793520.1"/>
    </source>
</evidence>
<dbReference type="Pfam" id="PF01625">
    <property type="entry name" value="PMSR"/>
    <property type="match status" value="1"/>
</dbReference>
<dbReference type="PANTHER" id="PTHR42799">
    <property type="entry name" value="MITOCHONDRIAL PEPTIDE METHIONINE SULFOXIDE REDUCTASE"/>
    <property type="match status" value="1"/>
</dbReference>
<dbReference type="PANTHER" id="PTHR42799:SF2">
    <property type="entry name" value="MITOCHONDRIAL PEPTIDE METHIONINE SULFOXIDE REDUCTASE"/>
    <property type="match status" value="1"/>
</dbReference>
<name>A0ABV2N381_9HYPH</name>
<dbReference type="RefSeq" id="WP_354197458.1">
    <property type="nucleotide sequence ID" value="NZ_JBEPML010000015.1"/>
</dbReference>
<evidence type="ECO:0000256" key="3">
    <source>
        <dbReference type="ARBA" id="ARBA00048782"/>
    </source>
</evidence>
<feature type="domain" description="Peptide methionine sulphoxide reductase MsrA" evidence="5">
    <location>
        <begin position="51"/>
        <end position="204"/>
    </location>
</feature>
<dbReference type="Proteomes" id="UP001549076">
    <property type="component" value="Unassembled WGS sequence"/>
</dbReference>
<protein>
    <recommendedName>
        <fullName evidence="4">Peptide methionine sulfoxide reductase MsrA</fullName>
        <shortName evidence="4">Protein-methionine-S-oxide reductase</shortName>
        <ecNumber evidence="4">1.8.4.11</ecNumber>
    </recommendedName>
    <alternativeName>
        <fullName evidence="4">Peptide-methionine (S)-S-oxide reductase</fullName>
        <shortName evidence="4">Peptide Met(O) reductase</shortName>
    </alternativeName>
</protein>
<gene>
    <name evidence="4" type="primary">msrA</name>
    <name evidence="6" type="ORF">ABID37_003748</name>
</gene>
<dbReference type="EC" id="1.8.4.11" evidence="4"/>
<comment type="similarity">
    <text evidence="4">Belongs to the MsrA Met sulfoxide reductase family.</text>
</comment>
<evidence type="ECO:0000313" key="7">
    <source>
        <dbReference type="Proteomes" id="UP001549076"/>
    </source>
</evidence>
<dbReference type="Gene3D" id="3.30.1060.10">
    <property type="entry name" value="Peptide methionine sulphoxide reductase MsrA"/>
    <property type="match status" value="1"/>
</dbReference>
<comment type="function">
    <text evidence="4">Has an important function as a repair enzyme for proteins that have been inactivated by oxidation. Catalyzes the reversible oxidation-reduction of methionine sulfoxide in proteins to methionine.</text>
</comment>
<dbReference type="EMBL" id="JBEPML010000015">
    <property type="protein sequence ID" value="MET3793520.1"/>
    <property type="molecule type" value="Genomic_DNA"/>
</dbReference>
<proteinExistence type="inferred from homology"/>
<comment type="catalytic activity">
    <reaction evidence="2 4">
        <text>L-methionyl-[protein] + [thioredoxin]-disulfide + H2O = L-methionyl-(S)-S-oxide-[protein] + [thioredoxin]-dithiol</text>
        <dbReference type="Rhea" id="RHEA:14217"/>
        <dbReference type="Rhea" id="RHEA-COMP:10698"/>
        <dbReference type="Rhea" id="RHEA-COMP:10700"/>
        <dbReference type="Rhea" id="RHEA-COMP:12313"/>
        <dbReference type="Rhea" id="RHEA-COMP:12315"/>
        <dbReference type="ChEBI" id="CHEBI:15377"/>
        <dbReference type="ChEBI" id="CHEBI:16044"/>
        <dbReference type="ChEBI" id="CHEBI:29950"/>
        <dbReference type="ChEBI" id="CHEBI:44120"/>
        <dbReference type="ChEBI" id="CHEBI:50058"/>
        <dbReference type="EC" id="1.8.4.11"/>
    </reaction>
</comment>
<evidence type="ECO:0000259" key="5">
    <source>
        <dbReference type="Pfam" id="PF01625"/>
    </source>
</evidence>
<comment type="caution">
    <text evidence="6">The sequence shown here is derived from an EMBL/GenBank/DDBJ whole genome shotgun (WGS) entry which is preliminary data.</text>
</comment>
<dbReference type="GO" id="GO:0008113">
    <property type="term" value="F:peptide-methionine (S)-S-oxide reductase activity"/>
    <property type="evidence" value="ECO:0007669"/>
    <property type="project" value="UniProtKB-EC"/>
</dbReference>
<evidence type="ECO:0000256" key="1">
    <source>
        <dbReference type="ARBA" id="ARBA00023002"/>
    </source>
</evidence>
<organism evidence="6 7">
    <name type="scientific">Aquamicrobium terrae</name>
    <dbReference type="NCBI Taxonomy" id="1324945"/>
    <lineage>
        <taxon>Bacteria</taxon>
        <taxon>Pseudomonadati</taxon>
        <taxon>Pseudomonadota</taxon>
        <taxon>Alphaproteobacteria</taxon>
        <taxon>Hyphomicrobiales</taxon>
        <taxon>Phyllobacteriaceae</taxon>
        <taxon>Aquamicrobium</taxon>
    </lineage>
</organism>
<evidence type="ECO:0000256" key="2">
    <source>
        <dbReference type="ARBA" id="ARBA00047806"/>
    </source>
</evidence>
<dbReference type="InterPro" id="IPR050162">
    <property type="entry name" value="MsrA_MetSO_reductase"/>
</dbReference>